<feature type="region of interest" description="Disordered" evidence="1">
    <location>
        <begin position="1921"/>
        <end position="1976"/>
    </location>
</feature>
<feature type="region of interest" description="Disordered" evidence="1">
    <location>
        <begin position="621"/>
        <end position="640"/>
    </location>
</feature>
<feature type="compositionally biased region" description="Polar residues" evidence="1">
    <location>
        <begin position="2042"/>
        <end position="2052"/>
    </location>
</feature>
<feature type="compositionally biased region" description="Basic and acidic residues" evidence="1">
    <location>
        <begin position="813"/>
        <end position="829"/>
    </location>
</feature>
<feature type="compositionally biased region" description="Basic and acidic residues" evidence="1">
    <location>
        <begin position="2289"/>
        <end position="2302"/>
    </location>
</feature>
<feature type="compositionally biased region" description="Basic and acidic residues" evidence="1">
    <location>
        <begin position="248"/>
        <end position="262"/>
    </location>
</feature>
<name>A0A914IEX6_GLORO</name>
<feature type="region of interest" description="Disordered" evidence="1">
    <location>
        <begin position="1425"/>
        <end position="1451"/>
    </location>
</feature>
<feature type="compositionally biased region" description="Basic and acidic residues" evidence="1">
    <location>
        <begin position="688"/>
        <end position="699"/>
    </location>
</feature>
<feature type="region of interest" description="Disordered" evidence="1">
    <location>
        <begin position="1352"/>
        <end position="1383"/>
    </location>
</feature>
<feature type="region of interest" description="Disordered" evidence="1">
    <location>
        <begin position="1831"/>
        <end position="1850"/>
    </location>
</feature>
<feature type="compositionally biased region" description="Low complexity" evidence="1">
    <location>
        <begin position="2480"/>
        <end position="2495"/>
    </location>
</feature>
<feature type="compositionally biased region" description="Low complexity" evidence="1">
    <location>
        <begin position="2396"/>
        <end position="2408"/>
    </location>
</feature>
<feature type="compositionally biased region" description="Low complexity" evidence="1">
    <location>
        <begin position="1561"/>
        <end position="1571"/>
    </location>
</feature>
<reference evidence="3" key="1">
    <citation type="submission" date="2022-11" db="UniProtKB">
        <authorList>
            <consortium name="WormBaseParasite"/>
        </authorList>
    </citation>
    <scope>IDENTIFICATION</scope>
</reference>
<feature type="compositionally biased region" description="Acidic residues" evidence="1">
    <location>
        <begin position="2335"/>
        <end position="2352"/>
    </location>
</feature>
<feature type="region of interest" description="Disordered" evidence="1">
    <location>
        <begin position="148"/>
        <end position="191"/>
    </location>
</feature>
<feature type="compositionally biased region" description="Basic and acidic residues" evidence="1">
    <location>
        <begin position="947"/>
        <end position="963"/>
    </location>
</feature>
<accession>A0A914IEX6</accession>
<feature type="compositionally biased region" description="Acidic residues" evidence="1">
    <location>
        <begin position="2600"/>
        <end position="2640"/>
    </location>
</feature>
<evidence type="ECO:0000313" key="3">
    <source>
        <dbReference type="WBParaSite" id="Gr19_v10_g9285.t1"/>
    </source>
</evidence>
<dbReference type="Proteomes" id="UP000887572">
    <property type="component" value="Unplaced"/>
</dbReference>
<feature type="compositionally biased region" description="Basic and acidic residues" evidence="1">
    <location>
        <begin position="509"/>
        <end position="545"/>
    </location>
</feature>
<feature type="compositionally biased region" description="Basic and acidic residues" evidence="1">
    <location>
        <begin position="2067"/>
        <end position="2084"/>
    </location>
</feature>
<feature type="compositionally biased region" description="Polar residues" evidence="1">
    <location>
        <begin position="1485"/>
        <end position="1496"/>
    </location>
</feature>
<feature type="compositionally biased region" description="Basic and acidic residues" evidence="1">
    <location>
        <begin position="971"/>
        <end position="980"/>
    </location>
</feature>
<feature type="region of interest" description="Disordered" evidence="1">
    <location>
        <begin position="994"/>
        <end position="1051"/>
    </location>
</feature>
<organism evidence="2 3">
    <name type="scientific">Globodera rostochiensis</name>
    <name type="common">Golden nematode worm</name>
    <name type="synonym">Heterodera rostochiensis</name>
    <dbReference type="NCBI Taxonomy" id="31243"/>
    <lineage>
        <taxon>Eukaryota</taxon>
        <taxon>Metazoa</taxon>
        <taxon>Ecdysozoa</taxon>
        <taxon>Nematoda</taxon>
        <taxon>Chromadorea</taxon>
        <taxon>Rhabditida</taxon>
        <taxon>Tylenchina</taxon>
        <taxon>Tylenchomorpha</taxon>
        <taxon>Tylenchoidea</taxon>
        <taxon>Heteroderidae</taxon>
        <taxon>Heteroderinae</taxon>
        <taxon>Globodera</taxon>
    </lineage>
</organism>
<evidence type="ECO:0000313" key="2">
    <source>
        <dbReference type="Proteomes" id="UP000887572"/>
    </source>
</evidence>
<feature type="region of interest" description="Disordered" evidence="1">
    <location>
        <begin position="1240"/>
        <end position="1276"/>
    </location>
</feature>
<feature type="region of interest" description="Disordered" evidence="1">
    <location>
        <begin position="680"/>
        <end position="699"/>
    </location>
</feature>
<feature type="compositionally biased region" description="Basic and acidic residues" evidence="1">
    <location>
        <begin position="2655"/>
        <end position="2677"/>
    </location>
</feature>
<sequence>MSTTTTTGGGSVEIGVPIRIEGVQPQQQHQQQHGQDGGAVPKHQQRQQHKQPPSVVERLRQLEAEMDAEAAAGAFRLPDDRELTVRLADFLADRYPDADLQLTVSSVRRTITTKQQYETETPGMVGLPLEQLQELQRKLMAKISAQPFEHAKSAEKGEEIEEKQEEWARRGPEDVQQSESVEEGVGPTDEAGTIVSKKRMHVLATSQSQVQGLDGFQPQHSPSGIPVLQQHRTEDDSALSTTTPASSVRDRIAHFEALKRAEAAASRVPGAVAERTPTRERPPSRGEEDEAARRRFGWRPPTAERRLLRRESEEAAEPVKSKLVEEGEASVGIKHEQIIVTTTSTKSIGSPVEEITKKSTELVEELQSVPEVQHKYEEGKVYAAHEEHQKCEEPEVQAVPEEQPKYGKEEVPAVRDEMPKYEEAEVQAVPEESPKDDSDAFRVEEAHHDIIQKAASELTELVELETTQLMRVEPIITVEPPSGVYEESPPESPREVKEVEKELEEFQTDEEKRNTGHPEERVPPVHVAEQKEEAQKEEETVHAEEENQQISEETKLLEQHSEPSKAAVADVPQREEVLNGKHVSLDEKWTETPQKEVGAVLKGTISKSEFEGEYMPFGAEEKWAETPKKEGEYVPFGAETPRRDENVSVAGEIEDVSAPSVKEESLNKKIVITEAVQQEQLETEMEKEEPIPKDVEDEHIQVRKISMDTVPKGQEIIQEEVARAEHPAMFVTTALERVDNEVKGQTVPMTASELLEQVPPVAAPSTTAEPQAEHFVVEKTSPTISKRFQPNSESFLTDSDAEVAVLEDEDVEHELNHRQELMEQMRGEEPSPAEQLQQIQEDQLRQAEMESPVTKIVEEQPENAIVQELRQTHYEQQPVVWLETVPAEQTPYEAEEVAQKQTLHRFEVEQELPTSSSTDSLKPWFSAALRGIAGTVTEAAATATTDRGSEEEQVQEEHERNLELEDSLAFEDQHPGENGIEYRDDMIFRPEEVSAQIAKIEPRPREQQGKEKAEGGWPELEPSADVKPWRSEEEEYYLPEENTPEAAIREEEIPAEVFSEEELMIPEEVPETMFPEEELMIPEEVVPEEKASEFPEAELSVPEEVTLQKSVPAAVYPEEELMIPKKVPETMFPEEELMIPEEVVPEEKSSEFPEAELSVPEEVTLQKGVPAAVYPEEELLIPEKVAPEERAPETMFPEEELIIPKEVTLQKSVPAAVYPEEELMISKEVPETMLPEEELMIPEEVTPEERVPETLFPEEELMIPEEVTPEERVPETMFPEEELMIPEEVMPEESVPAPVFPEEELMIPEEVTPEEKASEFPEAELLVPEEVTLQKSVPAAVFLEEESMIPEEVMPEERVPETIFPEEESMIPEEVTPDERVPETMFPEEDLMIPEEVMPEESVPAAVFPEDELMIPAEVTPEKALTVQKTELPEAKVLEEKSPEAESTEDVRDELIAEKLLVEQERLSGVILVEMPEERHEDQRQQVSDEQSNLLVTENVPRQIAHSLAEQQKPKAAQPPPLSPLNSEEQELSGGMDEGSEEGSTHTVILRPKPISDDGEQQQQQVEQIEQTKTRSLYGAITPDQEEFPVEDERSRTPSTPVMSAARWKSMDEQTSPSPIIEITPAPDEPEEVEAELRDVQNPPGTIHDKELKDPEGVKPEELASFDDRELEAAEEEAPADHRVFETSQKETFIDQCIAKFETEEVGDEHLLLVDTEMVVMEDEPSPVHSPLNRSPVPPEYYSDEEAKLKEQTEIQAVTASTEDAQETVADYDANITFSQLKGEEQSFASKFPIEESMTEDEQAQTLPTTEELIEAEEKRLEHDVLESEEVVAREDEVEGVSAPKREEGWTQSFEGVVELAESPHTDHYLDEDLVESEDVEFFKHRDDADVQGKVEKVSETTGDDTKVVYDELEQEIDSMERSGTEYGEETAEDHGTQPEVSVFREDEAVTEEQPERPSLTESKDVQEIEAAPAEKAQHLVDRMERMEELRDIDQQQSLIKPTEDELRHVEETRALCIVTERQAHQLVEEALERVLGDDMSSLRSYVGTPSSDSHKESGRSLGGRIEGAESREEVREWPEDVHDTPATGLEEEGPPHPKASPCGEPENENEEWEMVSGQEVDAKSPTEQQMPKEVQAVHGQSENADVSDYELIEKEESGNAESTEFGQSNLTTEQLRPKHEASEKAEPTEEVYKTTYTSEFGTVFEKDVVKTEQDNDDVHAAQAVSESEMVEKPLKDAETESFGTKSTTYRSDFRLGQEVAEESANEFGQPQQRDVSSGQIGDEPEMETMPKELMDSREKELSLLLEDEEAVKYEEEDDDDEEDQELAQIQYDAEKEELESDEEEDDYEVEDLANKSAECAAEQQSTSTATFLGLSPIFRRPKSPIPPPAAPTPPQTRQQTVDQQAQAVHGEEEDEELFLLHEGPSKEPINIIDVDDDEDEPPNKVLAEKHFEQPTTEKEEQRAPSACFKEEIPSDEQSAELLSGSASVGSVGSSPAKRHRTSQEIAGSANGSLLEFERIEHEIHDVHRGAEQSDVSPRNEKAREEIAAAVAAARGSAESISGSQSSLTEFEQLEREVMRDAQAAEDAAAAVMMLSDIREESDEGMLEDEKAVDEEAEDEAVQIEEDERMSTGADEEEDELANKQPDQQMASSCKVDDDQHCQIKSEPGHSSHKEEYLTTEKVIAESAMLNSVDSLEMSKSDQQQYKQHSELAELHMDTSVDSLEFGVKMTAEQQQQQLLVERDSLSSAQSQHELDVFSRKSEQEMSSPETLLPMTRGNGNGSATDVGSVQTVTSQERAPLHSRTEQEVQEHAPCLPAASMGGGNGNGSPAADEDDGYDECTVYKTTINGADAQRRIVRTVTTRVRDPVHTRVRFVDTQLKDEQTVQALLNTAEGSGVQSEEREQVDEQGNVSRFRTLVERGGTPPTRI</sequence>
<feature type="compositionally biased region" description="Basic and acidic residues" evidence="1">
    <location>
        <begin position="1431"/>
        <end position="1451"/>
    </location>
</feature>
<feature type="region of interest" description="Disordered" evidence="1">
    <location>
        <begin position="212"/>
        <end position="328"/>
    </location>
</feature>
<feature type="region of interest" description="Disordered" evidence="1">
    <location>
        <begin position="2600"/>
        <end position="2677"/>
    </location>
</feature>
<feature type="region of interest" description="Disordered" evidence="1">
    <location>
        <begin position="480"/>
        <end position="590"/>
    </location>
</feature>
<feature type="compositionally biased region" description="Basic and acidic residues" evidence="1">
    <location>
        <begin position="2799"/>
        <end position="2811"/>
    </location>
</feature>
<feature type="compositionally biased region" description="Polar residues" evidence="1">
    <location>
        <begin position="2782"/>
        <end position="2797"/>
    </location>
</feature>
<feature type="compositionally biased region" description="Basic and acidic residues" evidence="1">
    <location>
        <begin position="1000"/>
        <end position="1014"/>
    </location>
</feature>
<feature type="region of interest" description="Disordered" evidence="1">
    <location>
        <begin position="1143"/>
        <end position="1163"/>
    </location>
</feature>
<feature type="compositionally biased region" description="Basic and acidic residues" evidence="1">
    <location>
        <begin position="572"/>
        <end position="590"/>
    </location>
</feature>
<feature type="region of interest" description="Disordered" evidence="1">
    <location>
        <begin position="1"/>
        <end position="55"/>
    </location>
</feature>
<feature type="region of interest" description="Disordered" evidence="1">
    <location>
        <begin position="808"/>
        <end position="849"/>
    </location>
</feature>
<feature type="compositionally biased region" description="Basic and acidic residues" evidence="1">
    <location>
        <begin position="552"/>
        <end position="563"/>
    </location>
</feature>
<protein>
    <submittedName>
        <fullName evidence="3">Uncharacterized protein</fullName>
    </submittedName>
</protein>
<feature type="compositionally biased region" description="Basic and acidic residues" evidence="1">
    <location>
        <begin position="402"/>
        <end position="418"/>
    </location>
</feature>
<proteinExistence type="predicted"/>
<feature type="compositionally biased region" description="Polar residues" evidence="1">
    <location>
        <begin position="2160"/>
        <end position="2175"/>
    </location>
</feature>
<keyword evidence="2" id="KW-1185">Reference proteome</keyword>
<dbReference type="WBParaSite" id="Gr19_v10_g9285.t1">
    <property type="protein sequence ID" value="Gr19_v10_g9285.t1"/>
    <property type="gene ID" value="Gr19_v10_g9285"/>
</dbReference>
<feature type="compositionally biased region" description="Polar residues" evidence="1">
    <location>
        <begin position="2242"/>
        <end position="2251"/>
    </location>
</feature>
<feature type="compositionally biased region" description="Low complexity" evidence="1">
    <location>
        <begin position="22"/>
        <end position="34"/>
    </location>
</feature>
<feature type="compositionally biased region" description="Basic and acidic residues" evidence="1">
    <location>
        <begin position="2176"/>
        <end position="2193"/>
    </location>
</feature>
<feature type="region of interest" description="Disordered" evidence="1">
    <location>
        <begin position="2895"/>
        <end position="2929"/>
    </location>
</feature>
<feature type="region of interest" description="Disordered" evidence="1">
    <location>
        <begin position="2214"/>
        <end position="2510"/>
    </location>
</feature>
<feature type="compositionally biased region" description="Basic and acidic residues" evidence="1">
    <location>
        <begin position="621"/>
        <end position="632"/>
    </location>
</feature>
<feature type="region of interest" description="Disordered" evidence="1">
    <location>
        <begin position="937"/>
        <end position="980"/>
    </location>
</feature>
<feature type="compositionally biased region" description="Acidic residues" evidence="1">
    <location>
        <begin position="2306"/>
        <end position="2326"/>
    </location>
</feature>
<feature type="region of interest" description="Disordered" evidence="1">
    <location>
        <begin position="2525"/>
        <end position="2544"/>
    </location>
</feature>
<feature type="region of interest" description="Disordered" evidence="1">
    <location>
        <begin position="1473"/>
        <end position="1683"/>
    </location>
</feature>
<feature type="compositionally biased region" description="Basic and acidic residues" evidence="1">
    <location>
        <begin position="302"/>
        <end position="325"/>
    </location>
</feature>
<evidence type="ECO:0000256" key="1">
    <source>
        <dbReference type="SAM" id="MobiDB-lite"/>
    </source>
</evidence>
<feature type="compositionally biased region" description="Polar residues" evidence="1">
    <location>
        <begin position="2267"/>
        <end position="2280"/>
    </location>
</feature>
<feature type="region of interest" description="Disordered" evidence="1">
    <location>
        <begin position="2739"/>
        <end position="2836"/>
    </location>
</feature>
<feature type="compositionally biased region" description="Basic and acidic residues" evidence="1">
    <location>
        <begin position="2230"/>
        <end position="2239"/>
    </location>
</feature>
<feature type="compositionally biased region" description="Pro residues" evidence="1">
    <location>
        <begin position="2384"/>
        <end position="2395"/>
    </location>
</feature>
<feature type="compositionally biased region" description="Basic and acidic residues" evidence="1">
    <location>
        <begin position="276"/>
        <end position="286"/>
    </location>
</feature>
<feature type="compositionally biased region" description="Basic and acidic residues" evidence="1">
    <location>
        <begin position="383"/>
        <end position="393"/>
    </location>
</feature>
<feature type="compositionally biased region" description="Basic and acidic residues" evidence="1">
    <location>
        <begin position="2753"/>
        <end position="2764"/>
    </location>
</feature>
<feature type="compositionally biased region" description="Basic and acidic residues" evidence="1">
    <location>
        <begin position="1647"/>
        <end position="1672"/>
    </location>
</feature>
<feature type="compositionally biased region" description="Basic and acidic residues" evidence="1">
    <location>
        <begin position="2447"/>
        <end position="2473"/>
    </location>
</feature>
<feature type="region of interest" description="Disordered" evidence="1">
    <location>
        <begin position="383"/>
        <end position="418"/>
    </location>
</feature>
<feature type="region of interest" description="Disordered" evidence="1">
    <location>
        <begin position="2037"/>
        <end position="2194"/>
    </location>
</feature>
<feature type="compositionally biased region" description="Basic and acidic residues" evidence="1">
    <location>
        <begin position="1933"/>
        <end position="1948"/>
    </location>
</feature>